<evidence type="ECO:0000313" key="2">
    <source>
        <dbReference type="EMBL" id="PJJ63846.1"/>
    </source>
</evidence>
<dbReference type="Proteomes" id="UP000230161">
    <property type="component" value="Unassembled WGS sequence"/>
</dbReference>
<protein>
    <submittedName>
        <fullName evidence="2">Uncharacterized protein</fullName>
    </submittedName>
</protein>
<accession>A0A2M9C0H6</accession>
<evidence type="ECO:0000256" key="1">
    <source>
        <dbReference type="SAM" id="MobiDB-lite"/>
    </source>
</evidence>
<evidence type="ECO:0000313" key="3">
    <source>
        <dbReference type="Proteomes" id="UP000230161"/>
    </source>
</evidence>
<organism evidence="2 3">
    <name type="scientific">Compostimonas suwonensis</name>
    <dbReference type="NCBI Taxonomy" id="1048394"/>
    <lineage>
        <taxon>Bacteria</taxon>
        <taxon>Bacillati</taxon>
        <taxon>Actinomycetota</taxon>
        <taxon>Actinomycetes</taxon>
        <taxon>Micrococcales</taxon>
        <taxon>Microbacteriaceae</taxon>
        <taxon>Compostimonas</taxon>
    </lineage>
</organism>
<feature type="region of interest" description="Disordered" evidence="1">
    <location>
        <begin position="1"/>
        <end position="53"/>
    </location>
</feature>
<dbReference type="EMBL" id="PGFB01000002">
    <property type="protein sequence ID" value="PJJ63846.1"/>
    <property type="molecule type" value="Genomic_DNA"/>
</dbReference>
<reference evidence="2 3" key="1">
    <citation type="submission" date="2017-11" db="EMBL/GenBank/DDBJ databases">
        <title>Genomic Encyclopedia of Archaeal and Bacterial Type Strains, Phase II (KMG-II): From Individual Species to Whole Genera.</title>
        <authorList>
            <person name="Goeker M."/>
        </authorList>
    </citation>
    <scope>NUCLEOTIDE SEQUENCE [LARGE SCALE GENOMIC DNA]</scope>
    <source>
        <strain evidence="2 3">DSM 25625</strain>
    </source>
</reference>
<dbReference type="AlphaFoldDB" id="A0A2M9C0H6"/>
<gene>
    <name evidence="2" type="ORF">CLV54_1522</name>
</gene>
<keyword evidence="3" id="KW-1185">Reference proteome</keyword>
<sequence length="64" mass="6669">MGLDRVPPQDQDVGSSADPSRILRSTEPVGGVGEDGLAVDPAGRTGEEGDSLGMTETLQRLVYI</sequence>
<proteinExistence type="predicted"/>
<name>A0A2M9C0H6_9MICO</name>
<comment type="caution">
    <text evidence="2">The sequence shown here is derived from an EMBL/GenBank/DDBJ whole genome shotgun (WGS) entry which is preliminary data.</text>
</comment>